<sequence>MGVINETLKLTDHFSAAFQTFIQMGSRSASTAQALQESTDQYARTSQYASQQLDALKGVLASQESLYAAQGQRLDAQRQKVAELAARHTKLAASKGAEAGATTRAAEALARAQIQEQRMLHAALKTSEAMERQNTEILKFTDRMGGASSTVEQTARKQKQHTEEVERTSRASGKLLKTTTLIAAAAGAARLAKSFLVFSDTQAQITARLNLMNDGLQETSALNEMIFQSSLRSRASYLDTADAIAKMGVNAGNAFSSNTELIAFMEQVNKQFAIGGATAQEQKNAMVQLTQAMAAGALRGEELNSILDAAPGIARTIEQSMGWAEGSIKKYAEKGMVSAGVVKNSLLSMAEETNAKFQSMPMTVSQAMTMMESIVQHSVSGMAAEWNAFFNSAEGQELLMGAISLVSILAETGVAALSTLGQGAMFVADNLDFILPVLAAVALGLAVLHRQAILAGIASVGSALASAAGWAAAHWPVLLLIAVLAGAMIAAQQFGIGMTEVCGWVGQVLGMLYAIGYNVFASLWNVIAAFAEFFANVWNDPLGATARLFFDIFDTILGIVETTAGAIDALLGTSLAGTVAGFRGKLSGWVDDTFGENAIQIKRMAELDVYGTSQSWGQKGENLGTRLDNLNLNLEDLTGGLGGLLDGFTPGTIDNVGTVGKVKKVDDIRLSDEDLKIYRDLAERRYMNKIELKTVAPQISVTIPPSAGGNLTAEDVTEHIRKMLIEQMNSQTPVSHG</sequence>
<dbReference type="GO" id="GO:0098003">
    <property type="term" value="P:viral tail assembly"/>
    <property type="evidence" value="ECO:0007669"/>
    <property type="project" value="UniProtKB-KW"/>
</dbReference>
<dbReference type="EMBL" id="BK015043">
    <property type="protein sequence ID" value="DAD88589.1"/>
    <property type="molecule type" value="Genomic_DNA"/>
</dbReference>
<feature type="transmembrane region" description="Helical" evidence="3">
    <location>
        <begin position="398"/>
        <end position="421"/>
    </location>
</feature>
<feature type="transmembrane region" description="Helical" evidence="3">
    <location>
        <begin position="433"/>
        <end position="453"/>
    </location>
</feature>
<feature type="domain" description="Tape measure protein N-terminal" evidence="4">
    <location>
        <begin position="194"/>
        <end position="378"/>
    </location>
</feature>
<dbReference type="Pfam" id="PF20155">
    <property type="entry name" value="TMP_3"/>
    <property type="match status" value="1"/>
</dbReference>
<feature type="transmembrane region" description="Helical" evidence="3">
    <location>
        <begin position="473"/>
        <end position="491"/>
    </location>
</feature>
<dbReference type="NCBIfam" id="TIGR02675">
    <property type="entry name" value="tape_meas_nterm"/>
    <property type="match status" value="1"/>
</dbReference>
<keyword evidence="3" id="KW-0472">Membrane</keyword>
<feature type="compositionally biased region" description="Basic and acidic residues" evidence="2">
    <location>
        <begin position="160"/>
        <end position="169"/>
    </location>
</feature>
<keyword evidence="3" id="KW-1133">Transmembrane helix</keyword>
<evidence type="ECO:0000256" key="3">
    <source>
        <dbReference type="SAM" id="Phobius"/>
    </source>
</evidence>
<keyword evidence="3" id="KW-0812">Transmembrane</keyword>
<accession>A0A8S5N1Q3</accession>
<evidence type="ECO:0000313" key="5">
    <source>
        <dbReference type="EMBL" id="DAD88589.1"/>
    </source>
</evidence>
<feature type="region of interest" description="Disordered" evidence="2">
    <location>
        <begin position="145"/>
        <end position="170"/>
    </location>
</feature>
<proteinExistence type="predicted"/>
<evidence type="ECO:0000259" key="4">
    <source>
        <dbReference type="Pfam" id="PF20155"/>
    </source>
</evidence>
<evidence type="ECO:0000256" key="1">
    <source>
        <dbReference type="ARBA" id="ARBA00022465"/>
    </source>
</evidence>
<organism evidence="5">
    <name type="scientific">Myoviridae sp. ctP4M4</name>
    <dbReference type="NCBI Taxonomy" id="2826647"/>
    <lineage>
        <taxon>Viruses</taxon>
        <taxon>Duplodnaviria</taxon>
        <taxon>Heunggongvirae</taxon>
        <taxon>Uroviricota</taxon>
        <taxon>Caudoviricetes</taxon>
    </lineage>
</organism>
<evidence type="ECO:0000256" key="2">
    <source>
        <dbReference type="SAM" id="MobiDB-lite"/>
    </source>
</evidence>
<keyword evidence="1" id="KW-1188">Viral release from host cell</keyword>
<dbReference type="InterPro" id="IPR013491">
    <property type="entry name" value="Tape_meas_N"/>
</dbReference>
<name>A0A8S5N1Q3_9CAUD</name>
<feature type="transmembrane region" description="Helical" evidence="3">
    <location>
        <begin position="503"/>
        <end position="524"/>
    </location>
</feature>
<reference evidence="5" key="1">
    <citation type="journal article" date="2021" name="Proc. Natl. Acad. Sci. U.S.A.">
        <title>A Catalog of Tens of Thousands of Viruses from Human Metagenomes Reveals Hidden Associations with Chronic Diseases.</title>
        <authorList>
            <person name="Tisza M.J."/>
            <person name="Buck C.B."/>
        </authorList>
    </citation>
    <scope>NUCLEOTIDE SEQUENCE</scope>
    <source>
        <strain evidence="5">CtP4M4</strain>
    </source>
</reference>
<keyword evidence="1" id="KW-1245">Viral tail assembly</keyword>
<protein>
    <submittedName>
        <fullName evidence="5">Tail tape measure</fullName>
    </submittedName>
</protein>